<dbReference type="PANTHER" id="PTHR12994">
    <property type="entry name" value="SECERNIN"/>
    <property type="match status" value="1"/>
</dbReference>
<dbReference type="GO" id="GO:0070004">
    <property type="term" value="F:cysteine-type exopeptidase activity"/>
    <property type="evidence" value="ECO:0007669"/>
    <property type="project" value="InterPro"/>
</dbReference>
<evidence type="ECO:0008006" key="5">
    <source>
        <dbReference type="Google" id="ProtNLM"/>
    </source>
</evidence>
<dbReference type="OrthoDB" id="5175656at2759"/>
<proteinExistence type="inferred from homology"/>
<gene>
    <name evidence="3" type="ORF">Pmar_PMAR020314</name>
</gene>
<dbReference type="Pfam" id="PF03577">
    <property type="entry name" value="Peptidase_C69"/>
    <property type="match status" value="1"/>
</dbReference>
<dbReference type="RefSeq" id="XP_002776936.1">
    <property type="nucleotide sequence ID" value="XM_002776890.1"/>
</dbReference>
<evidence type="ECO:0000256" key="2">
    <source>
        <dbReference type="SAM" id="SignalP"/>
    </source>
</evidence>
<dbReference type="AlphaFoldDB" id="C5L3E1"/>
<dbReference type="InterPro" id="IPR005322">
    <property type="entry name" value="Peptidase_C69"/>
</dbReference>
<dbReference type="PANTHER" id="PTHR12994:SF17">
    <property type="entry name" value="LD30995P"/>
    <property type="match status" value="1"/>
</dbReference>
<dbReference type="InParanoid" id="C5L3E1"/>
<sequence>MTFYRSLISTTVALATVGTASSDADLEALKRAEYLDSNSDKCTSMIFGRKATTFGYPVATHANDCMNCDNRIAYVPRGNGTGPRPVFDNIHSLYPRVVTKGRADIYEPLPGQNESTPLGYVPSEGETYALWESSYPLINSKGLAIGESTTAANKPLAVQEVTHKDEITGKEGTALFTIAPLMAIAMERCETARCAIHKIGALAQEYGFAGEEYGSAEAITIIDDTEAWVFEIEGDGNKGAFWVAQRVPDDHVAVVANNAIIKAVKTNAPDEFIYSEGLFEKTKAMGLWDGEGTFDWSKVVSGKLALPRYASLRQWRVFDRVAPSQGIPNNEDPYDYPFSVAVDRPVTMNEIFDLHRDHYEGTEFDMTKGILAGE</sequence>
<feature type="signal peptide" evidence="2">
    <location>
        <begin position="1"/>
        <end position="22"/>
    </location>
</feature>
<dbReference type="GO" id="GO:0006508">
    <property type="term" value="P:proteolysis"/>
    <property type="evidence" value="ECO:0007669"/>
    <property type="project" value="InterPro"/>
</dbReference>
<dbReference type="Proteomes" id="UP000007800">
    <property type="component" value="Unassembled WGS sequence"/>
</dbReference>
<evidence type="ECO:0000313" key="4">
    <source>
        <dbReference type="Proteomes" id="UP000007800"/>
    </source>
</evidence>
<organism evidence="4">
    <name type="scientific">Perkinsus marinus (strain ATCC 50983 / TXsc)</name>
    <dbReference type="NCBI Taxonomy" id="423536"/>
    <lineage>
        <taxon>Eukaryota</taxon>
        <taxon>Sar</taxon>
        <taxon>Alveolata</taxon>
        <taxon>Perkinsozoa</taxon>
        <taxon>Perkinsea</taxon>
        <taxon>Perkinsida</taxon>
        <taxon>Perkinsidae</taxon>
        <taxon>Perkinsus</taxon>
    </lineage>
</organism>
<protein>
    <recommendedName>
        <fullName evidence="5">Dipeptidase</fullName>
    </recommendedName>
</protein>
<feature type="chain" id="PRO_5002952954" description="Dipeptidase" evidence="2">
    <location>
        <begin position="23"/>
        <end position="374"/>
    </location>
</feature>
<dbReference type="GO" id="GO:0016805">
    <property type="term" value="F:dipeptidase activity"/>
    <property type="evidence" value="ECO:0007669"/>
    <property type="project" value="InterPro"/>
</dbReference>
<comment type="similarity">
    <text evidence="1">Belongs to the peptidase C69 family. Secernin subfamily.</text>
</comment>
<evidence type="ECO:0000313" key="3">
    <source>
        <dbReference type="EMBL" id="EER08752.1"/>
    </source>
</evidence>
<evidence type="ECO:0000256" key="1">
    <source>
        <dbReference type="ARBA" id="ARBA00005705"/>
    </source>
</evidence>
<keyword evidence="4" id="KW-1185">Reference proteome</keyword>
<reference evidence="3 4" key="1">
    <citation type="submission" date="2008-07" db="EMBL/GenBank/DDBJ databases">
        <authorList>
            <person name="El-Sayed N."/>
            <person name="Caler E."/>
            <person name="Inman J."/>
            <person name="Amedeo P."/>
            <person name="Hass B."/>
            <person name="Wortman J."/>
        </authorList>
    </citation>
    <scope>NUCLEOTIDE SEQUENCE [LARGE SCALE GENOMIC DNA]</scope>
    <source>
        <strain evidence="4">ATCC 50983 / TXsc</strain>
    </source>
</reference>
<dbReference type="GeneID" id="9043062"/>
<accession>C5L3E1</accession>
<name>C5L3E1_PERM5</name>
<dbReference type="EMBL" id="GG678879">
    <property type="protein sequence ID" value="EER08752.1"/>
    <property type="molecule type" value="Genomic_DNA"/>
</dbReference>
<keyword evidence="2" id="KW-0732">Signal</keyword>